<dbReference type="NCBIfam" id="TIGR00254">
    <property type="entry name" value="GGDEF"/>
    <property type="match status" value="1"/>
</dbReference>
<feature type="domain" description="PAS" evidence="1">
    <location>
        <begin position="138"/>
        <end position="193"/>
    </location>
</feature>
<dbReference type="Pfam" id="PF00563">
    <property type="entry name" value="EAL"/>
    <property type="match status" value="1"/>
</dbReference>
<protein>
    <submittedName>
        <fullName evidence="4">Phosphodiesterase</fullName>
    </submittedName>
</protein>
<feature type="domain" description="GGDEF" evidence="3">
    <location>
        <begin position="291"/>
        <end position="424"/>
    </location>
</feature>
<dbReference type="PANTHER" id="PTHR44757">
    <property type="entry name" value="DIGUANYLATE CYCLASE DGCP"/>
    <property type="match status" value="1"/>
</dbReference>
<dbReference type="InterPro" id="IPR029787">
    <property type="entry name" value="Nucleotide_cyclase"/>
</dbReference>
<dbReference type="SMART" id="SM00267">
    <property type="entry name" value="GGDEF"/>
    <property type="match status" value="1"/>
</dbReference>
<dbReference type="AlphaFoldDB" id="A0A4R4VMM4"/>
<dbReference type="InterPro" id="IPR035965">
    <property type="entry name" value="PAS-like_dom_sf"/>
</dbReference>
<evidence type="ECO:0000259" key="2">
    <source>
        <dbReference type="PROSITE" id="PS50883"/>
    </source>
</evidence>
<sequence length="677" mass="74722">MDHEKREPWAVHVGAQKILAAEDMRDYAIFALDPNGYVASWNPGAARLGGYDSHEVIGRHFSLFYPAEQIAADYPNWELRQAAENAFFIDRGWRIRKDGSRYWAHVVIAAQRTPDGALDGFIKVVRNESESTARVERTKRRMADLFELAPAGIALLDDDGRFVDANGALCDLLGYRLDELIGRLDVEFLDPTDSGGGLVGGLTRSSGELLVPHRVLARSDGSSVPCQVQAAASVRDDGGRSWLVTFHDITEQLARAMTLRYQATHDELTGLLNRRGFQDRLAELLPPDKPGSVAVLFCDLHNFKRVNDALGHEAGDELLSAVAERLLAGLPSRCEVARFYGDEFVILLHDLEGNHELDSFVNSVAELFRMTVPLRRRQVQVSASIGVKVVEDSGSDVVALLRSAESAMLDARVRGQARSGIDHDQLTLEQHLREAINQNELDLHYQPVIDNDDNVVIAEALLRWRHPDLGPLTPDVVLAVASRGGMLADLDTCVLRIALRESRSWKRDDGVPVKVAVNLTGLRPEQPGFADVVRSVIRETGAAPSDLVLEMVETVFAQLEPEQRQEMNDLVADGVQFAVDDFGTGYSSLSVLKELPTQIIKLDRMFVCGVGTDPDDLGIARAMTELARTLGRMCIAEGVETSTQHQLLRAVSVDAYQGYYFSRPIPPEEFRAYLAGG</sequence>
<dbReference type="PANTHER" id="PTHR44757:SF2">
    <property type="entry name" value="BIOFILM ARCHITECTURE MAINTENANCE PROTEIN MBAA"/>
    <property type="match status" value="1"/>
</dbReference>
<dbReference type="PROSITE" id="PS50887">
    <property type="entry name" value="GGDEF"/>
    <property type="match status" value="1"/>
</dbReference>
<dbReference type="Gene3D" id="3.30.70.270">
    <property type="match status" value="1"/>
</dbReference>
<dbReference type="Pfam" id="PF00990">
    <property type="entry name" value="GGDEF"/>
    <property type="match status" value="1"/>
</dbReference>
<dbReference type="InterPro" id="IPR052155">
    <property type="entry name" value="Biofilm_reg_signaling"/>
</dbReference>
<dbReference type="PROSITE" id="PS50883">
    <property type="entry name" value="EAL"/>
    <property type="match status" value="1"/>
</dbReference>
<evidence type="ECO:0000313" key="4">
    <source>
        <dbReference type="EMBL" id="TDD07059.1"/>
    </source>
</evidence>
<dbReference type="SUPFAM" id="SSF141868">
    <property type="entry name" value="EAL domain-like"/>
    <property type="match status" value="1"/>
</dbReference>
<dbReference type="SMART" id="SM00091">
    <property type="entry name" value="PAS"/>
    <property type="match status" value="2"/>
</dbReference>
<dbReference type="Pfam" id="PF13426">
    <property type="entry name" value="PAS_9"/>
    <property type="match status" value="1"/>
</dbReference>
<dbReference type="SMART" id="SM00052">
    <property type="entry name" value="EAL"/>
    <property type="match status" value="1"/>
</dbReference>
<proteinExistence type="predicted"/>
<evidence type="ECO:0000259" key="1">
    <source>
        <dbReference type="PROSITE" id="PS50112"/>
    </source>
</evidence>
<dbReference type="Gene3D" id="3.20.20.450">
    <property type="entry name" value="EAL domain"/>
    <property type="match status" value="1"/>
</dbReference>
<dbReference type="SUPFAM" id="SSF55073">
    <property type="entry name" value="Nucleotide cyclase"/>
    <property type="match status" value="1"/>
</dbReference>
<dbReference type="CDD" id="cd00130">
    <property type="entry name" value="PAS"/>
    <property type="match status" value="2"/>
</dbReference>
<dbReference type="EMBL" id="SMKS01000013">
    <property type="protein sequence ID" value="TDD07059.1"/>
    <property type="molecule type" value="Genomic_DNA"/>
</dbReference>
<gene>
    <name evidence="4" type="ORF">E1181_10835</name>
</gene>
<keyword evidence="5" id="KW-1185">Reference proteome</keyword>
<dbReference type="InterPro" id="IPR000160">
    <property type="entry name" value="GGDEF_dom"/>
</dbReference>
<reference evidence="4 5" key="1">
    <citation type="submission" date="2019-03" db="EMBL/GenBank/DDBJ databases">
        <title>Draft genome sequences of novel Actinobacteria.</title>
        <authorList>
            <person name="Sahin N."/>
            <person name="Ay H."/>
            <person name="Saygin H."/>
        </authorList>
    </citation>
    <scope>NUCLEOTIDE SEQUENCE [LARGE SCALE GENOMIC DNA]</scope>
    <source>
        <strain evidence="4 5">16K309</strain>
    </source>
</reference>
<dbReference type="OrthoDB" id="23692at2"/>
<dbReference type="Gene3D" id="3.30.450.20">
    <property type="entry name" value="PAS domain"/>
    <property type="match status" value="2"/>
</dbReference>
<comment type="caution">
    <text evidence="4">The sequence shown here is derived from an EMBL/GenBank/DDBJ whole genome shotgun (WGS) entry which is preliminary data.</text>
</comment>
<dbReference type="Pfam" id="PF08448">
    <property type="entry name" value="PAS_4"/>
    <property type="match status" value="1"/>
</dbReference>
<evidence type="ECO:0000313" key="5">
    <source>
        <dbReference type="Proteomes" id="UP000295674"/>
    </source>
</evidence>
<dbReference type="InterPro" id="IPR043128">
    <property type="entry name" value="Rev_trsase/Diguanyl_cyclase"/>
</dbReference>
<dbReference type="CDD" id="cd01949">
    <property type="entry name" value="GGDEF"/>
    <property type="match status" value="1"/>
</dbReference>
<dbReference type="Proteomes" id="UP000295674">
    <property type="component" value="Unassembled WGS sequence"/>
</dbReference>
<dbReference type="InterPro" id="IPR000014">
    <property type="entry name" value="PAS"/>
</dbReference>
<feature type="domain" description="PAS" evidence="1">
    <location>
        <begin position="29"/>
        <end position="86"/>
    </location>
</feature>
<evidence type="ECO:0000259" key="3">
    <source>
        <dbReference type="PROSITE" id="PS50887"/>
    </source>
</evidence>
<dbReference type="CDD" id="cd01948">
    <property type="entry name" value="EAL"/>
    <property type="match status" value="1"/>
</dbReference>
<dbReference type="InterPro" id="IPR001633">
    <property type="entry name" value="EAL_dom"/>
</dbReference>
<dbReference type="RefSeq" id="WP_132673854.1">
    <property type="nucleotide sequence ID" value="NZ_SMKS01000013.1"/>
</dbReference>
<accession>A0A4R4VMM4</accession>
<dbReference type="InterPro" id="IPR013656">
    <property type="entry name" value="PAS_4"/>
</dbReference>
<feature type="domain" description="EAL" evidence="2">
    <location>
        <begin position="425"/>
        <end position="677"/>
    </location>
</feature>
<dbReference type="InterPro" id="IPR035919">
    <property type="entry name" value="EAL_sf"/>
</dbReference>
<dbReference type="PROSITE" id="PS50112">
    <property type="entry name" value="PAS"/>
    <property type="match status" value="2"/>
</dbReference>
<organism evidence="4 5">
    <name type="scientific">Saccharopolyspora terrae</name>
    <dbReference type="NCBI Taxonomy" id="2530384"/>
    <lineage>
        <taxon>Bacteria</taxon>
        <taxon>Bacillati</taxon>
        <taxon>Actinomycetota</taxon>
        <taxon>Actinomycetes</taxon>
        <taxon>Pseudonocardiales</taxon>
        <taxon>Pseudonocardiaceae</taxon>
        <taxon>Saccharopolyspora</taxon>
    </lineage>
</organism>
<dbReference type="NCBIfam" id="TIGR00229">
    <property type="entry name" value="sensory_box"/>
    <property type="match status" value="2"/>
</dbReference>
<name>A0A4R4VMM4_9PSEU</name>
<dbReference type="SUPFAM" id="SSF55785">
    <property type="entry name" value="PYP-like sensor domain (PAS domain)"/>
    <property type="match status" value="2"/>
</dbReference>